<keyword evidence="2" id="KW-1003">Cell membrane</keyword>
<feature type="transmembrane region" description="Helical" evidence="6">
    <location>
        <begin position="211"/>
        <end position="232"/>
    </location>
</feature>
<feature type="transmembrane region" description="Helical" evidence="6">
    <location>
        <begin position="244"/>
        <end position="263"/>
    </location>
</feature>
<name>A0ABY9XBM7_9BACT</name>
<evidence type="ECO:0000256" key="4">
    <source>
        <dbReference type="ARBA" id="ARBA00022989"/>
    </source>
</evidence>
<evidence type="ECO:0000256" key="5">
    <source>
        <dbReference type="ARBA" id="ARBA00023136"/>
    </source>
</evidence>
<organism evidence="7 8">
    <name type="scientific">Archangium minus</name>
    <dbReference type="NCBI Taxonomy" id="83450"/>
    <lineage>
        <taxon>Bacteria</taxon>
        <taxon>Pseudomonadati</taxon>
        <taxon>Myxococcota</taxon>
        <taxon>Myxococcia</taxon>
        <taxon>Myxococcales</taxon>
        <taxon>Cystobacterineae</taxon>
        <taxon>Archangiaceae</taxon>
        <taxon>Archangium</taxon>
    </lineage>
</organism>
<evidence type="ECO:0000256" key="3">
    <source>
        <dbReference type="ARBA" id="ARBA00022692"/>
    </source>
</evidence>
<evidence type="ECO:0000256" key="6">
    <source>
        <dbReference type="SAM" id="Phobius"/>
    </source>
</evidence>
<keyword evidence="4 6" id="KW-1133">Transmembrane helix</keyword>
<gene>
    <name evidence="7" type="ORF">F0U60_34025</name>
</gene>
<feature type="transmembrane region" description="Helical" evidence="6">
    <location>
        <begin position="116"/>
        <end position="136"/>
    </location>
</feature>
<keyword evidence="3 6" id="KW-0812">Transmembrane</keyword>
<reference evidence="7 8" key="1">
    <citation type="submission" date="2019-08" db="EMBL/GenBank/DDBJ databases">
        <title>Archangium and Cystobacter genomes.</title>
        <authorList>
            <person name="Chen I.-C.K."/>
            <person name="Wielgoss S."/>
        </authorList>
    </citation>
    <scope>NUCLEOTIDE SEQUENCE [LARGE SCALE GENOMIC DNA]</scope>
    <source>
        <strain evidence="7 8">Cbm 6</strain>
    </source>
</reference>
<dbReference type="Proteomes" id="UP001611383">
    <property type="component" value="Chromosome"/>
</dbReference>
<feature type="transmembrane region" description="Helical" evidence="6">
    <location>
        <begin position="148"/>
        <end position="170"/>
    </location>
</feature>
<keyword evidence="5 6" id="KW-0472">Membrane</keyword>
<dbReference type="PANTHER" id="PTHR30250:SF11">
    <property type="entry name" value="O-ANTIGEN TRANSPORTER-RELATED"/>
    <property type="match status" value="1"/>
</dbReference>
<keyword evidence="8" id="KW-1185">Reference proteome</keyword>
<comment type="subcellular location">
    <subcellularLocation>
        <location evidence="1">Cell membrane</location>
        <topology evidence="1">Multi-pass membrane protein</topology>
    </subcellularLocation>
</comment>
<feature type="transmembrane region" description="Helical" evidence="6">
    <location>
        <begin position="49"/>
        <end position="72"/>
    </location>
</feature>
<feature type="transmembrane region" description="Helical" evidence="6">
    <location>
        <begin position="326"/>
        <end position="345"/>
    </location>
</feature>
<dbReference type="InterPro" id="IPR050833">
    <property type="entry name" value="Poly_Biosynth_Transport"/>
</dbReference>
<dbReference type="EMBL" id="CP043494">
    <property type="protein sequence ID" value="WNG52739.1"/>
    <property type="molecule type" value="Genomic_DNA"/>
</dbReference>
<feature type="transmembrane region" description="Helical" evidence="6">
    <location>
        <begin position="12"/>
        <end position="34"/>
    </location>
</feature>
<proteinExistence type="predicted"/>
<evidence type="ECO:0000256" key="1">
    <source>
        <dbReference type="ARBA" id="ARBA00004651"/>
    </source>
</evidence>
<evidence type="ECO:0000313" key="8">
    <source>
        <dbReference type="Proteomes" id="UP001611383"/>
    </source>
</evidence>
<dbReference type="Pfam" id="PF13440">
    <property type="entry name" value="Polysacc_synt_3"/>
    <property type="match status" value="1"/>
</dbReference>
<evidence type="ECO:0000256" key="2">
    <source>
        <dbReference type="ARBA" id="ARBA00022475"/>
    </source>
</evidence>
<feature type="transmembrane region" description="Helical" evidence="6">
    <location>
        <begin position="460"/>
        <end position="484"/>
    </location>
</feature>
<sequence length="495" mass="52658">MGQPRGTSATRQALPLVLARMTAAVITVVTPLYLARKLSLEEYGTYKQIFLLCGPILSILSLGMVQSLYYFVPRAQGPRAVLLQTQLFNLAMGFVGAVLLWAALPLAAERFPNPTLLLFRGELAFFVLFSLAGGLLETTLTSQGRTRASALVYVGYEILKSVALVMPFLLGFGMKGAMAALAALTLTRFCVTLSMVLSAEGGRPSWTGLRAQLAYALPFGAAMLISIPQQVAHQYAVALSVPPALFAVYAVGCFQVPLVDLLYSPTSEVLMVRVGQLDKQGLGVQAAGLFREATRKLALVFIPTSAFLVLSAPWVVRVLFGARFDAAVPIFRVSVLGIMLACLPLDGLLRARGQTRAIFFSYLGKAAATVPLLALLVPWRGMLGGILAWLLAEVVGKTLLLRQLPRALAAGGPLPALRDWLPVKELARLCVATGVCAGAVLAATTRLGPVLEMLGGREGALLHVAVAGVLFTGALVPLLQVFGLRPIALLASLRR</sequence>
<evidence type="ECO:0000313" key="7">
    <source>
        <dbReference type="EMBL" id="WNG52739.1"/>
    </source>
</evidence>
<protein>
    <submittedName>
        <fullName evidence="7">Oligosaccharide flippase family protein</fullName>
    </submittedName>
</protein>
<accession>A0ABY9XBM7</accession>
<feature type="transmembrane region" description="Helical" evidence="6">
    <location>
        <begin position="176"/>
        <end position="199"/>
    </location>
</feature>
<feature type="transmembrane region" description="Helical" evidence="6">
    <location>
        <begin position="81"/>
        <end position="104"/>
    </location>
</feature>
<dbReference type="PANTHER" id="PTHR30250">
    <property type="entry name" value="PST FAMILY PREDICTED COLANIC ACID TRANSPORTER"/>
    <property type="match status" value="1"/>
</dbReference>
<feature type="transmembrane region" description="Helical" evidence="6">
    <location>
        <begin position="297"/>
        <end position="320"/>
    </location>
</feature>